<dbReference type="Proteomes" id="UP000574690">
    <property type="component" value="Unassembled WGS sequence"/>
</dbReference>
<organism evidence="2 3">
    <name type="scientific">Glycomyces artemisiae</name>
    <dbReference type="NCBI Taxonomy" id="1076443"/>
    <lineage>
        <taxon>Bacteria</taxon>
        <taxon>Bacillati</taxon>
        <taxon>Actinomycetota</taxon>
        <taxon>Actinomycetes</taxon>
        <taxon>Glycomycetales</taxon>
        <taxon>Glycomycetaceae</taxon>
        <taxon>Glycomyces</taxon>
    </lineage>
</organism>
<proteinExistence type="predicted"/>
<evidence type="ECO:0000256" key="1">
    <source>
        <dbReference type="SAM" id="MobiDB-lite"/>
    </source>
</evidence>
<dbReference type="EMBL" id="JABFXE010000451">
    <property type="protein sequence ID" value="NUQ88951.1"/>
    <property type="molecule type" value="Genomic_DNA"/>
</dbReference>
<comment type="caution">
    <text evidence="2">The sequence shown here is derived from an EMBL/GenBank/DDBJ whole genome shotgun (WGS) entry which is preliminary data.</text>
</comment>
<sequence>MPAFAADSAWPPKAAVGVYADMAEADAWYTGDKGELAKFYGQTSQRERHPERLWTQTRAFTERERRLHIPLAGDIASTSADLLFSEPPTFTVEDTKTQDRLNTLIDEGGVHMRLLEAAEQAAALGDAYLALAWDRDVIPDRPILVAWPGDAAIPTFRWGRLTEVVFWREISREGERVVRFLERHAVEQGKGVIEYTVHVGTSAILGELAPLADYDDTKPYAELDGGRQETGIGLLTATHIPNMRPNRKHRNAHGRSDYAGIYDLFDGLDATWTSWLRDIRLARARLIVPQGYLESLGPGQGAVVDLEREIWTELNMDPSHSQGITMNQFAIRVAEHEASAARFTERAVSSAGYSPATFGLDLQGGGQTATEVVHRQRRSMTTRARKAEYWAPALRRILEAMLALDAVQFSSGIAVEVPTVEFGDVVAPDPEATARTLQLLEAAGAISTYLKVATLHPDWDGEQIDEEVTRIRDDGATLVATPDLDDDGPPAGDDKQDPADADTPTEDDPATDAEA</sequence>
<reference evidence="2 3" key="1">
    <citation type="submission" date="2020-05" db="EMBL/GenBank/DDBJ databases">
        <title>DNA-SIP metagenomic assembled genomes.</title>
        <authorList>
            <person name="Yu J."/>
        </authorList>
    </citation>
    <scope>NUCLEOTIDE SEQUENCE [LARGE SCALE GENOMIC DNA]</scope>
    <source>
        <strain evidence="2">Bin5.27</strain>
    </source>
</reference>
<feature type="compositionally biased region" description="Acidic residues" evidence="1">
    <location>
        <begin position="499"/>
        <end position="515"/>
    </location>
</feature>
<evidence type="ECO:0000313" key="3">
    <source>
        <dbReference type="Proteomes" id="UP000574690"/>
    </source>
</evidence>
<name>A0A850C7S7_9ACTN</name>
<accession>A0A850C7S7</accession>
<evidence type="ECO:0000313" key="2">
    <source>
        <dbReference type="EMBL" id="NUQ88951.1"/>
    </source>
</evidence>
<protein>
    <submittedName>
        <fullName evidence="2">Phage portal protein</fullName>
    </submittedName>
</protein>
<feature type="region of interest" description="Disordered" evidence="1">
    <location>
        <begin position="473"/>
        <end position="515"/>
    </location>
</feature>
<dbReference type="AlphaFoldDB" id="A0A850C7S7"/>
<gene>
    <name evidence="2" type="ORF">HOQ43_10865</name>
</gene>